<dbReference type="Gene3D" id="3.30.470.20">
    <property type="entry name" value="ATP-grasp fold, B domain"/>
    <property type="match status" value="1"/>
</dbReference>
<keyword evidence="2" id="KW-0963">Cytoplasm</keyword>
<evidence type="ECO:0000256" key="4">
    <source>
        <dbReference type="ARBA" id="ARBA00022741"/>
    </source>
</evidence>
<keyword evidence="3" id="KW-0436">Ligase</keyword>
<gene>
    <name evidence="8" type="primary">putative Tubulin glycylase 3A</name>
    <name evidence="8" type="ORF">CLUMA_CG011914</name>
</gene>
<protein>
    <submittedName>
        <fullName evidence="8">CLUMA_CG011914, isoform A</fullName>
    </submittedName>
</protein>
<dbReference type="GO" id="GO:0005524">
    <property type="term" value="F:ATP binding"/>
    <property type="evidence" value="ECO:0007669"/>
    <property type="project" value="UniProtKB-KW"/>
</dbReference>
<organism evidence="8 9">
    <name type="scientific">Clunio marinus</name>
    <dbReference type="NCBI Taxonomy" id="568069"/>
    <lineage>
        <taxon>Eukaryota</taxon>
        <taxon>Metazoa</taxon>
        <taxon>Ecdysozoa</taxon>
        <taxon>Arthropoda</taxon>
        <taxon>Hexapoda</taxon>
        <taxon>Insecta</taxon>
        <taxon>Pterygota</taxon>
        <taxon>Neoptera</taxon>
        <taxon>Endopterygota</taxon>
        <taxon>Diptera</taxon>
        <taxon>Nematocera</taxon>
        <taxon>Chironomoidea</taxon>
        <taxon>Chironomidae</taxon>
        <taxon>Clunio</taxon>
    </lineage>
</organism>
<keyword evidence="5" id="KW-0067">ATP-binding</keyword>
<evidence type="ECO:0000256" key="3">
    <source>
        <dbReference type="ARBA" id="ARBA00022598"/>
    </source>
</evidence>
<keyword evidence="4" id="KW-0547">Nucleotide-binding</keyword>
<evidence type="ECO:0000256" key="7">
    <source>
        <dbReference type="SAM" id="MobiDB-lite"/>
    </source>
</evidence>
<dbReference type="InterPro" id="IPR051437">
    <property type="entry name" value="TTLL_monoglycylase"/>
</dbReference>
<dbReference type="GO" id="GO:0003341">
    <property type="term" value="P:cilium movement"/>
    <property type="evidence" value="ECO:0007669"/>
    <property type="project" value="TreeGrafter"/>
</dbReference>
<evidence type="ECO:0000256" key="2">
    <source>
        <dbReference type="ARBA" id="ARBA00022490"/>
    </source>
</evidence>
<dbReference type="GO" id="GO:0005930">
    <property type="term" value="C:axoneme"/>
    <property type="evidence" value="ECO:0007669"/>
    <property type="project" value="TreeGrafter"/>
</dbReference>
<feature type="region of interest" description="Disordered" evidence="7">
    <location>
        <begin position="1"/>
        <end position="23"/>
    </location>
</feature>
<dbReference type="GO" id="GO:0070736">
    <property type="term" value="F:protein-glycine ligase activity, initiating"/>
    <property type="evidence" value="ECO:0007669"/>
    <property type="project" value="TreeGrafter"/>
</dbReference>
<dbReference type="InterPro" id="IPR004344">
    <property type="entry name" value="TTL/TTLL_fam"/>
</dbReference>
<dbReference type="AlphaFoldDB" id="A0A1J1IE64"/>
<dbReference type="SUPFAM" id="SSF56059">
    <property type="entry name" value="Glutathione synthetase ATP-binding domain-like"/>
    <property type="match status" value="1"/>
</dbReference>
<dbReference type="PANTHER" id="PTHR45870:SF2">
    <property type="entry name" value="TUBULIN MONOGLYCYLASE TTLL3"/>
    <property type="match status" value="1"/>
</dbReference>
<reference evidence="8 9" key="1">
    <citation type="submission" date="2015-04" db="EMBL/GenBank/DDBJ databases">
        <authorList>
            <person name="Syromyatnikov M.Y."/>
            <person name="Popov V.N."/>
        </authorList>
    </citation>
    <scope>NUCLEOTIDE SEQUENCE [LARGE SCALE GENOMIC DNA]</scope>
</reference>
<dbReference type="PROSITE" id="PS51221">
    <property type="entry name" value="TTL"/>
    <property type="match status" value="1"/>
</dbReference>
<dbReference type="GO" id="GO:0060271">
    <property type="term" value="P:cilium assembly"/>
    <property type="evidence" value="ECO:0007669"/>
    <property type="project" value="TreeGrafter"/>
</dbReference>
<dbReference type="Proteomes" id="UP000183832">
    <property type="component" value="Unassembled WGS sequence"/>
</dbReference>
<evidence type="ECO:0000256" key="6">
    <source>
        <dbReference type="ARBA" id="ARBA00023212"/>
    </source>
</evidence>
<keyword evidence="6" id="KW-0206">Cytoskeleton</keyword>
<dbReference type="OrthoDB" id="202825at2759"/>
<evidence type="ECO:0000256" key="5">
    <source>
        <dbReference type="ARBA" id="ARBA00022840"/>
    </source>
</evidence>
<proteinExistence type="predicted"/>
<feature type="compositionally biased region" description="Basic and acidic residues" evidence="7">
    <location>
        <begin position="10"/>
        <end position="23"/>
    </location>
</feature>
<name>A0A1J1IE64_9DIPT</name>
<evidence type="ECO:0000313" key="8">
    <source>
        <dbReference type="EMBL" id="CRK98567.1"/>
    </source>
</evidence>
<evidence type="ECO:0000313" key="9">
    <source>
        <dbReference type="Proteomes" id="UP000183832"/>
    </source>
</evidence>
<evidence type="ECO:0000256" key="1">
    <source>
        <dbReference type="ARBA" id="ARBA00004245"/>
    </source>
</evidence>
<dbReference type="Pfam" id="PF03133">
    <property type="entry name" value="TTL"/>
    <property type="match status" value="1"/>
</dbReference>
<comment type="subcellular location">
    <subcellularLocation>
        <location evidence="1">Cytoplasm</location>
        <location evidence="1">Cytoskeleton</location>
    </subcellularLocation>
</comment>
<keyword evidence="9" id="KW-1185">Reference proteome</keyword>
<sequence>MNKTNFSFGDETKEKNIKTKDEEEKHIQKQLDAYATQKINKENENLILMTQNYQKYYDQCDCSSIAVPSKILNNAKTNWMSSEKLNDLRRKAHDAVKNHKVFILKGFFHTIRKGLIDRGWVSSFVCLNMYIRRQSSEKYQNRLKKLMCTKRVPSQAALLNISKLRHIQKCERSILSRFLEHSPIDLLWCVRREKSDWTHLTKNQNILINRFNKSPFTSKEGLCAALKDFHWFYEEGKSEAYLPRCYNVFNPDELNEFTENFRTTACISLLKWLVETYEEKGSYSLFSEEGRVPLSSIQFANSRCKDYIDCCLHNDIDTEGDIKIWEHDWDVFLTHHYLLTHEKSKFQMQQDAFTSLEVIIEVSRQILEKMKILWPQYGLDGLLNIWIIKPGNKCRGRGIMLMNNIKQIISIVNPPVSATKTRYVVQKYIERPLIIHKTKFDIRQWFLVTSVQPLIIWFYKESYLRFSSQQFNLLNYHESVHLTNYAIQKKYSNGPRDDRLPVENMWDCHTFQAYLRQLGKFELWGERIYPGMQRAIIGTMLACQDNMDRRPNTFELYGADFMITEDFYPWLIEINASPDLAPSTSVTARLCPQAVEDTIKGNLLTL</sequence>
<dbReference type="STRING" id="568069.A0A1J1IE64"/>
<dbReference type="EMBL" id="CVRI01000047">
    <property type="protein sequence ID" value="CRK98567.1"/>
    <property type="molecule type" value="Genomic_DNA"/>
</dbReference>
<dbReference type="PANTHER" id="PTHR45870">
    <property type="entry name" value="TUBULIN MONOGLYCYLASE TTLL3"/>
    <property type="match status" value="1"/>
</dbReference>
<dbReference type="FunFam" id="3.30.470.20:FF:000032">
    <property type="entry name" value="tubulin monoglycylase TTLL3 isoform X2"/>
    <property type="match status" value="1"/>
</dbReference>
<accession>A0A1J1IE64</accession>
<dbReference type="GO" id="GO:0015630">
    <property type="term" value="C:microtubule cytoskeleton"/>
    <property type="evidence" value="ECO:0007669"/>
    <property type="project" value="TreeGrafter"/>
</dbReference>